<dbReference type="Proteomes" id="UP000306791">
    <property type="component" value="Unassembled WGS sequence"/>
</dbReference>
<evidence type="ECO:0000313" key="7">
    <source>
        <dbReference type="EMBL" id="TLM73396.1"/>
    </source>
</evidence>
<reference evidence="7 8" key="1">
    <citation type="submission" date="2019-05" db="EMBL/GenBank/DDBJ databases">
        <title>Microbulbifer harenosus sp. nov., an alginate-degrading bacterium isolated from coastal sand.</title>
        <authorList>
            <person name="Huang H."/>
            <person name="Mo K."/>
            <person name="Bao S."/>
        </authorList>
    </citation>
    <scope>NUCLEOTIDE SEQUENCE [LARGE SCALE GENOMIC DNA]</scope>
    <source>
        <strain evidence="7 8">HB161719</strain>
    </source>
</reference>
<keyword evidence="8" id="KW-1185">Reference proteome</keyword>
<feature type="non-terminal residue" evidence="7">
    <location>
        <position position="1"/>
    </location>
</feature>
<dbReference type="RefSeq" id="WP_138237334.1">
    <property type="nucleotide sequence ID" value="NZ_VANI01000031.1"/>
</dbReference>
<comment type="function">
    <text evidence="1 6">Required for the transposition of the insertion element.</text>
</comment>
<evidence type="ECO:0000256" key="3">
    <source>
        <dbReference type="ARBA" id="ARBA00022578"/>
    </source>
</evidence>
<dbReference type="PANTHER" id="PTHR33217:SF7">
    <property type="entry name" value="TRANSPOSASE FOR INSERTION SEQUENCE ELEMENT IS1081"/>
    <property type="match status" value="1"/>
</dbReference>
<evidence type="ECO:0000313" key="8">
    <source>
        <dbReference type="Proteomes" id="UP000306791"/>
    </source>
</evidence>
<dbReference type="InterPro" id="IPR001207">
    <property type="entry name" value="Transposase_mutator"/>
</dbReference>
<keyword evidence="5 6" id="KW-0233">DNA recombination</keyword>
<comment type="caution">
    <text evidence="7">The sequence shown here is derived from an EMBL/GenBank/DDBJ whole genome shotgun (WGS) entry which is preliminary data.</text>
</comment>
<dbReference type="Pfam" id="PF00872">
    <property type="entry name" value="Transposase_mut"/>
    <property type="match status" value="1"/>
</dbReference>
<name>A0ABY2UD33_9GAMM</name>
<evidence type="ECO:0000256" key="2">
    <source>
        <dbReference type="ARBA" id="ARBA00010961"/>
    </source>
</evidence>
<dbReference type="NCBIfam" id="NF033543">
    <property type="entry name" value="transpos_IS256"/>
    <property type="match status" value="1"/>
</dbReference>
<keyword evidence="4 6" id="KW-0238">DNA-binding</keyword>
<protein>
    <recommendedName>
        <fullName evidence="6">Mutator family transposase</fullName>
    </recommendedName>
</protein>
<evidence type="ECO:0000256" key="1">
    <source>
        <dbReference type="ARBA" id="ARBA00002190"/>
    </source>
</evidence>
<gene>
    <name evidence="7" type="ORF">FDY93_19000</name>
</gene>
<evidence type="ECO:0000256" key="5">
    <source>
        <dbReference type="ARBA" id="ARBA00023172"/>
    </source>
</evidence>
<keyword evidence="3 6" id="KW-0815">Transposition</keyword>
<accession>A0ABY2UD33</accession>
<evidence type="ECO:0000256" key="6">
    <source>
        <dbReference type="RuleBase" id="RU365089"/>
    </source>
</evidence>
<dbReference type="EMBL" id="VANI01000031">
    <property type="protein sequence ID" value="TLM73396.1"/>
    <property type="molecule type" value="Genomic_DNA"/>
</dbReference>
<evidence type="ECO:0000256" key="4">
    <source>
        <dbReference type="ARBA" id="ARBA00023125"/>
    </source>
</evidence>
<comment type="similarity">
    <text evidence="2 6">Belongs to the transposase mutator family.</text>
</comment>
<keyword evidence="6" id="KW-0814">Transposable element</keyword>
<organism evidence="7 8">
    <name type="scientific">Microbulbifer harenosus</name>
    <dbReference type="NCBI Taxonomy" id="2576840"/>
    <lineage>
        <taxon>Bacteria</taxon>
        <taxon>Pseudomonadati</taxon>
        <taxon>Pseudomonadota</taxon>
        <taxon>Gammaproteobacteria</taxon>
        <taxon>Cellvibrionales</taxon>
        <taxon>Microbulbiferaceae</taxon>
        <taxon>Microbulbifer</taxon>
    </lineage>
</organism>
<dbReference type="PANTHER" id="PTHR33217">
    <property type="entry name" value="TRANSPOSASE FOR INSERTION SEQUENCE ELEMENT IS1081"/>
    <property type="match status" value="1"/>
</dbReference>
<sequence length="334" mass="38004">LVVSRHCSLYDRPLIHYWLESERDIYPDTGGTRDSQFYPSVLEKGMRCERALRLALAEAYVQGVSTRKMAKVTEELCGLSLSSTQVSRAAKLLDEELDHWRKRELGNYPYLYLDARYEKVRHGGSVVDCAVLVAMGVNDSGKRDILGCSVSLSEAEVHWREFLQSLVQRGLRGITLIVSDAHEGLRSARKAVFGATPWQRCQFHLQQNALAYVPRQDMKQSIAGELKAVFNAPNAHEARRLLDAFVGRHEKAAPKLAKWAEENVPEGLVVYQLPEAHQRRLRTSNPLERVNRELKRRTRVATLFPNEESCLRLISAVAMEIAEEWQTGKTYLTM</sequence>
<proteinExistence type="inferred from homology"/>